<dbReference type="Pfam" id="PF12937">
    <property type="entry name" value="F-box-like"/>
    <property type="match status" value="1"/>
</dbReference>
<keyword evidence="4" id="KW-1185">Reference proteome</keyword>
<dbReference type="InterPro" id="IPR036047">
    <property type="entry name" value="F-box-like_dom_sf"/>
</dbReference>
<dbReference type="Gene3D" id="3.30.190.20">
    <property type="match status" value="1"/>
</dbReference>
<dbReference type="AlphaFoldDB" id="L8GST1"/>
<dbReference type="Gene3D" id="1.20.1280.50">
    <property type="match status" value="1"/>
</dbReference>
<dbReference type="KEGG" id="acan:ACA1_377420"/>
<dbReference type="Proteomes" id="UP000011083">
    <property type="component" value="Unassembled WGS sequence"/>
</dbReference>
<dbReference type="InterPro" id="IPR016095">
    <property type="entry name" value="Ribosomal_uL1_3-a/b-sand"/>
</dbReference>
<dbReference type="OrthoDB" id="14163at2759"/>
<dbReference type="InterPro" id="IPR023674">
    <property type="entry name" value="Ribosomal_uL1-like"/>
</dbReference>
<proteinExistence type="predicted"/>
<reference evidence="3 4" key="1">
    <citation type="journal article" date="2013" name="Genome Biol.">
        <title>Genome of Acanthamoeba castellanii highlights extensive lateral gene transfer and early evolution of tyrosine kinase signaling.</title>
        <authorList>
            <person name="Clarke M."/>
            <person name="Lohan A.J."/>
            <person name="Liu B."/>
            <person name="Lagkouvardos I."/>
            <person name="Roy S."/>
            <person name="Zafar N."/>
            <person name="Bertelli C."/>
            <person name="Schilde C."/>
            <person name="Kianianmomeni A."/>
            <person name="Burglin T.R."/>
            <person name="Frech C."/>
            <person name="Turcotte B."/>
            <person name="Kopec K.O."/>
            <person name="Synnott J.M."/>
            <person name="Choo C."/>
            <person name="Paponov I."/>
            <person name="Finkler A."/>
            <person name="Soon Heng Tan C."/>
            <person name="Hutchins A.P."/>
            <person name="Weinmeier T."/>
            <person name="Rattei T."/>
            <person name="Chu J.S."/>
            <person name="Gimenez G."/>
            <person name="Irimia M."/>
            <person name="Rigden D.J."/>
            <person name="Fitzpatrick D.A."/>
            <person name="Lorenzo-Morales J."/>
            <person name="Bateman A."/>
            <person name="Chiu C.H."/>
            <person name="Tang P."/>
            <person name="Hegemann P."/>
            <person name="Fromm H."/>
            <person name="Raoult D."/>
            <person name="Greub G."/>
            <person name="Miranda-Saavedra D."/>
            <person name="Chen N."/>
            <person name="Nash P."/>
            <person name="Ginger M.L."/>
            <person name="Horn M."/>
            <person name="Schaap P."/>
            <person name="Caler L."/>
            <person name="Loftus B."/>
        </authorList>
    </citation>
    <scope>NUCLEOTIDE SEQUENCE [LARGE SCALE GENOMIC DNA]</scope>
    <source>
        <strain evidence="3 4">Neff</strain>
    </source>
</reference>
<dbReference type="EMBL" id="KB008025">
    <property type="protein sequence ID" value="ELR15638.1"/>
    <property type="molecule type" value="Genomic_DNA"/>
</dbReference>
<dbReference type="VEuPathDB" id="AmoebaDB:ACA1_377420"/>
<dbReference type="RefSeq" id="XP_004337651.1">
    <property type="nucleotide sequence ID" value="XM_004337603.1"/>
</dbReference>
<dbReference type="OMA" id="HFAVCIS"/>
<protein>
    <submittedName>
        <fullName evidence="3">L1P family protein</fullName>
    </submittedName>
</protein>
<feature type="compositionally biased region" description="Polar residues" evidence="1">
    <location>
        <begin position="289"/>
        <end position="299"/>
    </location>
</feature>
<gene>
    <name evidence="3" type="ORF">ACA1_377420</name>
</gene>
<dbReference type="SUPFAM" id="SSF56808">
    <property type="entry name" value="Ribosomal protein L1"/>
    <property type="match status" value="1"/>
</dbReference>
<dbReference type="GeneID" id="14916304"/>
<dbReference type="Pfam" id="PF00687">
    <property type="entry name" value="Ribosomal_L1"/>
    <property type="match status" value="1"/>
</dbReference>
<evidence type="ECO:0000313" key="4">
    <source>
        <dbReference type="Proteomes" id="UP000011083"/>
    </source>
</evidence>
<feature type="domain" description="F-box" evidence="2">
    <location>
        <begin position="10"/>
        <end position="51"/>
    </location>
</feature>
<accession>L8GST1</accession>
<feature type="region of interest" description="Disordered" evidence="1">
    <location>
        <begin position="273"/>
        <end position="299"/>
    </location>
</feature>
<evidence type="ECO:0000259" key="2">
    <source>
        <dbReference type="Pfam" id="PF12937"/>
    </source>
</evidence>
<dbReference type="STRING" id="1257118.L8GST1"/>
<sequence>MQLECPVQALPHELAIWRMLDRASLCQAALVCHAWHFLSSDNHLWRELCRRELAGVEWTPRMLARRHKSWKRHFAVCISLYYDLDKEPKYRSVAVLPHAIRSPPSGKLAVALILAEDQVNVRAQAAELSVACFDLEYLKAFHRDRKAIKKWARQYSSLRAPRHLLPQVVRALGPQICRMNKLPKVLPDDLPLSAVLEEHSRTATVQLSKVPYIDVAVGNVGMSVAQLVENVNPVLAQVTEVLSIPWDRVKRITLHATKGPSFTVYTASHVPPAPPGLSWTRRPTPPRQLQPNANLTQKG</sequence>
<dbReference type="SUPFAM" id="SSF81383">
    <property type="entry name" value="F-box domain"/>
    <property type="match status" value="1"/>
</dbReference>
<dbReference type="Gene3D" id="3.40.50.790">
    <property type="match status" value="1"/>
</dbReference>
<name>L8GST1_ACACF</name>
<evidence type="ECO:0000313" key="3">
    <source>
        <dbReference type="EMBL" id="ELR15638.1"/>
    </source>
</evidence>
<dbReference type="InterPro" id="IPR001810">
    <property type="entry name" value="F-box_dom"/>
</dbReference>
<organism evidence="3 4">
    <name type="scientific">Acanthamoeba castellanii (strain ATCC 30010 / Neff)</name>
    <dbReference type="NCBI Taxonomy" id="1257118"/>
    <lineage>
        <taxon>Eukaryota</taxon>
        <taxon>Amoebozoa</taxon>
        <taxon>Discosea</taxon>
        <taxon>Longamoebia</taxon>
        <taxon>Centramoebida</taxon>
        <taxon>Acanthamoebidae</taxon>
        <taxon>Acanthamoeba</taxon>
    </lineage>
</organism>
<evidence type="ECO:0000256" key="1">
    <source>
        <dbReference type="SAM" id="MobiDB-lite"/>
    </source>
</evidence>
<dbReference type="InterPro" id="IPR028364">
    <property type="entry name" value="Ribosomal_uL1/biogenesis"/>
</dbReference>